<proteinExistence type="predicted"/>
<name>A0A2P7AUR1_9HYPH</name>
<evidence type="ECO:0000313" key="3">
    <source>
        <dbReference type="Proteomes" id="UP000241158"/>
    </source>
</evidence>
<accession>A0A2P7AUR1</accession>
<comment type="caution">
    <text evidence="2">The sequence shown here is derived from an EMBL/GenBank/DDBJ whole genome shotgun (WGS) entry which is preliminary data.</text>
</comment>
<evidence type="ECO:0000256" key="1">
    <source>
        <dbReference type="SAM" id="Phobius"/>
    </source>
</evidence>
<dbReference type="Proteomes" id="UP000241158">
    <property type="component" value="Unassembled WGS sequence"/>
</dbReference>
<gene>
    <name evidence="2" type="ORF">CU100_09665</name>
</gene>
<evidence type="ECO:0000313" key="2">
    <source>
        <dbReference type="EMBL" id="PSH57941.1"/>
    </source>
</evidence>
<protein>
    <submittedName>
        <fullName evidence="2">Uncharacterized protein</fullName>
    </submittedName>
</protein>
<organism evidence="2 3">
    <name type="scientific">Phyllobacterium endophyticum</name>
    <dbReference type="NCBI Taxonomy" id="1149773"/>
    <lineage>
        <taxon>Bacteria</taxon>
        <taxon>Pseudomonadati</taxon>
        <taxon>Pseudomonadota</taxon>
        <taxon>Alphaproteobacteria</taxon>
        <taxon>Hyphomicrobiales</taxon>
        <taxon>Phyllobacteriaceae</taxon>
        <taxon>Phyllobacterium</taxon>
    </lineage>
</organism>
<keyword evidence="1" id="KW-1133">Transmembrane helix</keyword>
<feature type="transmembrane region" description="Helical" evidence="1">
    <location>
        <begin position="20"/>
        <end position="47"/>
    </location>
</feature>
<keyword evidence="3" id="KW-1185">Reference proteome</keyword>
<keyword evidence="1" id="KW-0812">Transmembrane</keyword>
<keyword evidence="1" id="KW-0472">Membrane</keyword>
<dbReference type="EMBL" id="PGGN01000002">
    <property type="protein sequence ID" value="PSH57941.1"/>
    <property type="molecule type" value="Genomic_DNA"/>
</dbReference>
<reference evidence="3" key="1">
    <citation type="submission" date="2017-11" db="EMBL/GenBank/DDBJ databases">
        <authorList>
            <person name="Kuznetsova I."/>
            <person name="Sazanova A."/>
            <person name="Chirak E."/>
            <person name="Safronova V."/>
            <person name="Willems A."/>
        </authorList>
    </citation>
    <scope>NUCLEOTIDE SEQUENCE [LARGE SCALE GENOMIC DNA]</scope>
    <source>
        <strain evidence="3">PEPV15</strain>
    </source>
</reference>
<sequence>MGAIFGSGVVERWGSAFESVLISANFVTLLSALGGAAAGGLISYFIAKQASRETAAREKETLLANEHAQALSCMVTTMQAANRLFTLDKDLKRASTPLNGIQPWQILQASAGPGSPPLRYSPREFTPFIKAKSADVVHRSLLLAERLDSLEAAFAEYSRRRVELEQFLLPLSSFTSGAMSSAIPPNLQTPAKYRMDTLNRLILQMAEFCARDLADAQSLMKDLNTAFTRYFGDKANFRLEIDAVE</sequence>
<dbReference type="AlphaFoldDB" id="A0A2P7AUR1"/>